<dbReference type="Proteomes" id="UP000076078">
    <property type="component" value="Unassembled WGS sequence"/>
</dbReference>
<dbReference type="SUPFAM" id="SSF56747">
    <property type="entry name" value="Prim-pol domain"/>
    <property type="match status" value="1"/>
</dbReference>
<feature type="compositionally biased region" description="Polar residues" evidence="3">
    <location>
        <begin position="423"/>
        <end position="432"/>
    </location>
</feature>
<protein>
    <recommendedName>
        <fullName evidence="2">DNA primase</fullName>
        <ecNumber evidence="2">2.7.7.-</ecNumber>
    </recommendedName>
</protein>
<evidence type="ECO:0000256" key="3">
    <source>
        <dbReference type="SAM" id="MobiDB-lite"/>
    </source>
</evidence>
<keyword evidence="2" id="KW-0639">Primosome</keyword>
<evidence type="ECO:0000313" key="4">
    <source>
        <dbReference type="EMBL" id="KYQ91934.1"/>
    </source>
</evidence>
<proteinExistence type="inferred from homology"/>
<dbReference type="PANTHER" id="PTHR10536">
    <property type="entry name" value="DNA PRIMASE SMALL SUBUNIT"/>
    <property type="match status" value="1"/>
</dbReference>
<comment type="caution">
    <text evidence="4">The sequence shown here is derived from an EMBL/GenBank/DDBJ whole genome shotgun (WGS) entry which is preliminary data.</text>
</comment>
<accession>A0A151ZDH0</accession>
<evidence type="ECO:0000256" key="2">
    <source>
        <dbReference type="RuleBase" id="RU003514"/>
    </source>
</evidence>
<dbReference type="AlphaFoldDB" id="A0A151ZDH0"/>
<dbReference type="Gene3D" id="3.90.920.10">
    <property type="entry name" value="DNA primase, PRIM domain"/>
    <property type="match status" value="1"/>
</dbReference>
<dbReference type="InterPro" id="IPR002755">
    <property type="entry name" value="DNA_primase_S"/>
</dbReference>
<dbReference type="Pfam" id="PF01896">
    <property type="entry name" value="DNA_primase_S"/>
    <property type="match status" value="1"/>
</dbReference>
<dbReference type="EMBL" id="LODT01000032">
    <property type="protein sequence ID" value="KYQ91934.1"/>
    <property type="molecule type" value="Genomic_DNA"/>
</dbReference>
<evidence type="ECO:0000256" key="1">
    <source>
        <dbReference type="ARBA" id="ARBA00009762"/>
    </source>
</evidence>
<reference evidence="4 5" key="1">
    <citation type="submission" date="2015-12" db="EMBL/GenBank/DDBJ databases">
        <title>Dictyostelia acquired genes for synthesis and detection of signals that induce cell-type specialization by lateral gene transfer from prokaryotes.</title>
        <authorList>
            <person name="Gloeckner G."/>
            <person name="Schaap P."/>
        </authorList>
    </citation>
    <scope>NUCLEOTIDE SEQUENCE [LARGE SCALE GENOMIC DNA]</scope>
    <source>
        <strain evidence="4 5">TK</strain>
    </source>
</reference>
<organism evidence="4 5">
    <name type="scientific">Tieghemostelium lacteum</name>
    <name type="common">Slime mold</name>
    <name type="synonym">Dictyostelium lacteum</name>
    <dbReference type="NCBI Taxonomy" id="361077"/>
    <lineage>
        <taxon>Eukaryota</taxon>
        <taxon>Amoebozoa</taxon>
        <taxon>Evosea</taxon>
        <taxon>Eumycetozoa</taxon>
        <taxon>Dictyostelia</taxon>
        <taxon>Dictyosteliales</taxon>
        <taxon>Raperosteliaceae</taxon>
        <taxon>Tieghemostelium</taxon>
    </lineage>
</organism>
<feature type="region of interest" description="Disordered" evidence="3">
    <location>
        <begin position="420"/>
        <end position="454"/>
    </location>
</feature>
<keyword evidence="2" id="KW-0808">Transferase</keyword>
<dbReference type="GO" id="GO:0003899">
    <property type="term" value="F:DNA-directed RNA polymerase activity"/>
    <property type="evidence" value="ECO:0007669"/>
    <property type="project" value="InterPro"/>
</dbReference>
<keyword evidence="5" id="KW-1185">Reference proteome</keyword>
<dbReference type="OrthoDB" id="19606at2759"/>
<dbReference type="GO" id="GO:0000428">
    <property type="term" value="C:DNA-directed RNA polymerase complex"/>
    <property type="evidence" value="ECO:0007669"/>
    <property type="project" value="UniProtKB-KW"/>
</dbReference>
<comment type="similarity">
    <text evidence="1 2">Belongs to the eukaryotic-type primase small subunit family.</text>
</comment>
<keyword evidence="2" id="KW-0235">DNA replication</keyword>
<keyword evidence="2" id="KW-0804">Transcription</keyword>
<dbReference type="OMA" id="HICIRFF"/>
<keyword evidence="2" id="KW-0240">DNA-directed RNA polymerase</keyword>
<dbReference type="FunCoup" id="A0A151ZDH0">
    <property type="interactions" value="90"/>
</dbReference>
<dbReference type="InParanoid" id="A0A151ZDH0"/>
<dbReference type="STRING" id="361077.A0A151ZDH0"/>
<evidence type="ECO:0000313" key="5">
    <source>
        <dbReference type="Proteomes" id="UP000076078"/>
    </source>
</evidence>
<dbReference type="EC" id="2.7.7.-" evidence="2"/>
<sequence>MDIDTPNKPNLDEFDDIKFDTDDMFVDSTVPTAIPNNIYMDDAQIGPTEYYDRLKLRKYYQELFPFDILVDWLTFNYDPEKESINDYYSKREFSTRYVVKSKPFVIRNKSFPTVDEEIKSNDLKEFVLGTVDEHTFTAKVPEKLDIGPVYSREPIKMNQYQDYRPVERELVFDIDIDDYNDIRVCCDGTSLCKKCWQFLSISAKFLELYLKECYNFQHILYVFSGRRGLHVWVSDRGALTLSKDLRQKIISYAKPGFEANQTPILQRAFDEIFLPSFENYIVEDQELFTMESQIKKLLDLLPGEIKLNKKSGKKYETINVRVLVEDDLKENPNQAPLDKWKKIKNLLLENDIKEYLYRIVFHYTFPRLDEQVSIGLNHLLKSPFCIHPSTQKLCIPLDIDLIDYYDPNDIPTLPKLLSELDQKGSTNPSPSKMDTDQKKSRKSKSSKQAPPTNFNYYKSFFKNYVNNIKLSKSNPNPLDF</sequence>
<dbReference type="GO" id="GO:0006269">
    <property type="term" value="P:DNA replication, synthesis of primer"/>
    <property type="evidence" value="ECO:0007669"/>
    <property type="project" value="UniProtKB-KW"/>
</dbReference>
<gene>
    <name evidence="4" type="ORF">DLAC_07173</name>
</gene>
<name>A0A151ZDH0_TIELA</name>